<dbReference type="EC" id="2.3.1.275" evidence="10"/>
<keyword evidence="2 10" id="KW-0444">Lipid biosynthesis</keyword>
<dbReference type="GO" id="GO:0008654">
    <property type="term" value="P:phospholipid biosynthetic process"/>
    <property type="evidence" value="ECO:0007669"/>
    <property type="project" value="UniProtKB-UniRule"/>
</dbReference>
<reference evidence="11 12" key="2">
    <citation type="submission" date="2017-09" db="EMBL/GenBank/DDBJ databases">
        <title>Bacillus patelloidae sp. nov., isolated from the intestinal tract of a marine limpet.</title>
        <authorList>
            <person name="Liu R."/>
            <person name="Dong C."/>
            <person name="Shao Z."/>
        </authorList>
    </citation>
    <scope>NUCLEOTIDE SEQUENCE [LARGE SCALE GENOMIC DNA]</scope>
    <source>
        <strain evidence="11 12">SA5d-4</strain>
    </source>
</reference>
<feature type="transmembrane region" description="Helical" evidence="10">
    <location>
        <begin position="82"/>
        <end position="100"/>
    </location>
</feature>
<dbReference type="PANTHER" id="PTHR30309:SF0">
    <property type="entry name" value="GLYCEROL-3-PHOSPHATE ACYLTRANSFERASE-RELATED"/>
    <property type="match status" value="1"/>
</dbReference>
<evidence type="ECO:0000313" key="12">
    <source>
        <dbReference type="Proteomes" id="UP000217083"/>
    </source>
</evidence>
<keyword evidence="5 10" id="KW-1133">Transmembrane helix</keyword>
<feature type="transmembrane region" description="Helical" evidence="10">
    <location>
        <begin position="6"/>
        <end position="27"/>
    </location>
</feature>
<evidence type="ECO:0000256" key="7">
    <source>
        <dbReference type="ARBA" id="ARBA00023136"/>
    </source>
</evidence>
<evidence type="ECO:0000256" key="1">
    <source>
        <dbReference type="ARBA" id="ARBA00022475"/>
    </source>
</evidence>
<dbReference type="EMBL" id="NPIA01000003">
    <property type="protein sequence ID" value="OZM57463.1"/>
    <property type="molecule type" value="Genomic_DNA"/>
</dbReference>
<feature type="transmembrane region" description="Helical" evidence="10">
    <location>
        <begin position="106"/>
        <end position="131"/>
    </location>
</feature>
<feature type="transmembrane region" description="Helical" evidence="10">
    <location>
        <begin position="161"/>
        <end position="182"/>
    </location>
</feature>
<comment type="function">
    <text evidence="10">Catalyzes the transfer of an acyl group from acyl-phosphate (acyl-PO(4)) to glycerol-3-phosphate (G3P) to form lysophosphatidic acid (LPA). This enzyme utilizes acyl-phosphate as fatty acyl donor, but not acyl-CoA or acyl-ACP.</text>
</comment>
<evidence type="ECO:0000313" key="11">
    <source>
        <dbReference type="EMBL" id="OZM57463.1"/>
    </source>
</evidence>
<name>A0A263BUP2_9BACI</name>
<keyword evidence="3 10" id="KW-0808">Transferase</keyword>
<dbReference type="HAMAP" id="MF_01043">
    <property type="entry name" value="PlsY"/>
    <property type="match status" value="1"/>
</dbReference>
<evidence type="ECO:0000256" key="8">
    <source>
        <dbReference type="ARBA" id="ARBA00023209"/>
    </source>
</evidence>
<dbReference type="SMART" id="SM01207">
    <property type="entry name" value="G3P_acyltransf"/>
    <property type="match status" value="1"/>
</dbReference>
<keyword evidence="4 10" id="KW-0812">Transmembrane</keyword>
<sequence length="192" mass="20695">MEIMIVIIFSYLLGSIMSGYLVSKIFAGKDIREMGSKNVGARNAGTLFGKKAFFITAIGDGLKGLVAIFIAKGLGLSIEVQAVVLLAVLVGHLFPIFLKFHGGKGIATFIGSFLIFDFISFLYFLAAFVLLALLSRSATIAVLGAFSLLPILYFATYETTAVPLLITVTVILLLWASRTNIIEKFAANSSRK</sequence>
<evidence type="ECO:0000256" key="10">
    <source>
        <dbReference type="HAMAP-Rule" id="MF_01043"/>
    </source>
</evidence>
<evidence type="ECO:0000256" key="6">
    <source>
        <dbReference type="ARBA" id="ARBA00023098"/>
    </source>
</evidence>
<organism evidence="11 12">
    <name type="scientific">Lottiidibacillus patelloidae</name>
    <dbReference type="NCBI Taxonomy" id="2670334"/>
    <lineage>
        <taxon>Bacteria</taxon>
        <taxon>Bacillati</taxon>
        <taxon>Bacillota</taxon>
        <taxon>Bacilli</taxon>
        <taxon>Bacillales</taxon>
        <taxon>Bacillaceae</taxon>
        <taxon>Lottiidibacillus</taxon>
    </lineage>
</organism>
<proteinExistence type="inferred from homology"/>
<feature type="transmembrane region" description="Helical" evidence="10">
    <location>
        <begin position="138"/>
        <end position="155"/>
    </location>
</feature>
<comment type="similarity">
    <text evidence="10">Belongs to the PlsY family.</text>
</comment>
<keyword evidence="7 10" id="KW-0472">Membrane</keyword>
<evidence type="ECO:0000256" key="2">
    <source>
        <dbReference type="ARBA" id="ARBA00022516"/>
    </source>
</evidence>
<keyword evidence="6 10" id="KW-0443">Lipid metabolism</keyword>
<keyword evidence="8 10" id="KW-0594">Phospholipid biosynthesis</keyword>
<accession>A0A263BUP2</accession>
<evidence type="ECO:0000256" key="9">
    <source>
        <dbReference type="ARBA" id="ARBA00023264"/>
    </source>
</evidence>
<evidence type="ECO:0000256" key="4">
    <source>
        <dbReference type="ARBA" id="ARBA00022692"/>
    </source>
</evidence>
<dbReference type="RefSeq" id="WP_094924142.1">
    <property type="nucleotide sequence ID" value="NZ_NPIA01000003.1"/>
</dbReference>
<dbReference type="Proteomes" id="UP000217083">
    <property type="component" value="Unassembled WGS sequence"/>
</dbReference>
<dbReference type="Pfam" id="PF02660">
    <property type="entry name" value="G3P_acyltransf"/>
    <property type="match status" value="1"/>
</dbReference>
<dbReference type="PANTHER" id="PTHR30309">
    <property type="entry name" value="INNER MEMBRANE PROTEIN YGIH"/>
    <property type="match status" value="1"/>
</dbReference>
<dbReference type="GO" id="GO:0043772">
    <property type="term" value="F:acyl-phosphate glycerol-3-phosphate acyltransferase activity"/>
    <property type="evidence" value="ECO:0007669"/>
    <property type="project" value="UniProtKB-UniRule"/>
</dbReference>
<dbReference type="InterPro" id="IPR003811">
    <property type="entry name" value="G3P_acylTferase_PlsY"/>
</dbReference>
<protein>
    <recommendedName>
        <fullName evidence="10">Glycerol-3-phosphate acyltransferase</fullName>
    </recommendedName>
    <alternativeName>
        <fullName evidence="10">Acyl-PO4 G3P acyltransferase</fullName>
    </alternativeName>
    <alternativeName>
        <fullName evidence="10">Acyl-phosphate--glycerol-3-phosphate acyltransferase</fullName>
    </alternativeName>
    <alternativeName>
        <fullName evidence="10">G3P acyltransferase</fullName>
        <shortName evidence="10">GPAT</shortName>
        <ecNumber evidence="10">2.3.1.275</ecNumber>
    </alternativeName>
    <alternativeName>
        <fullName evidence="10">Lysophosphatidic acid synthase</fullName>
        <shortName evidence="10">LPA synthase</shortName>
    </alternativeName>
</protein>
<comment type="caution">
    <text evidence="11">The sequence shown here is derived from an EMBL/GenBank/DDBJ whole genome shotgun (WGS) entry which is preliminary data.</text>
</comment>
<reference evidence="12" key="1">
    <citation type="submission" date="2017-08" db="EMBL/GenBank/DDBJ databases">
        <authorList>
            <person name="Huang Z."/>
        </authorList>
    </citation>
    <scope>NUCLEOTIDE SEQUENCE [LARGE SCALE GENOMIC DNA]</scope>
    <source>
        <strain evidence="12">SA5d-4</strain>
    </source>
</reference>
<keyword evidence="12" id="KW-1185">Reference proteome</keyword>
<dbReference type="GO" id="GO:0005886">
    <property type="term" value="C:plasma membrane"/>
    <property type="evidence" value="ECO:0007669"/>
    <property type="project" value="UniProtKB-SubCell"/>
</dbReference>
<comment type="subunit">
    <text evidence="10">Probably interacts with PlsX.</text>
</comment>
<keyword evidence="1 10" id="KW-1003">Cell membrane</keyword>
<comment type="subcellular location">
    <subcellularLocation>
        <location evidence="10">Cell membrane</location>
        <topology evidence="10">Multi-pass membrane protein</topology>
    </subcellularLocation>
</comment>
<dbReference type="AlphaFoldDB" id="A0A263BUP2"/>
<keyword evidence="9 10" id="KW-1208">Phospholipid metabolism</keyword>
<comment type="catalytic activity">
    <reaction evidence="10">
        <text>an acyl phosphate + sn-glycerol 3-phosphate = a 1-acyl-sn-glycero-3-phosphate + phosphate</text>
        <dbReference type="Rhea" id="RHEA:34075"/>
        <dbReference type="ChEBI" id="CHEBI:43474"/>
        <dbReference type="ChEBI" id="CHEBI:57597"/>
        <dbReference type="ChEBI" id="CHEBI:57970"/>
        <dbReference type="ChEBI" id="CHEBI:59918"/>
        <dbReference type="EC" id="2.3.1.275"/>
    </reaction>
</comment>
<gene>
    <name evidence="10" type="primary">plsY</name>
    <name evidence="11" type="ORF">CIB95_08390</name>
</gene>
<comment type="pathway">
    <text evidence="10">Lipid metabolism; phospholipid metabolism.</text>
</comment>
<dbReference type="UniPathway" id="UPA00085"/>
<evidence type="ECO:0000256" key="3">
    <source>
        <dbReference type="ARBA" id="ARBA00022679"/>
    </source>
</evidence>
<evidence type="ECO:0000256" key="5">
    <source>
        <dbReference type="ARBA" id="ARBA00022989"/>
    </source>
</evidence>